<dbReference type="AlphaFoldDB" id="A0A699ZYF4"/>
<evidence type="ECO:0000256" key="1">
    <source>
        <dbReference type="SAM" id="MobiDB-lite"/>
    </source>
</evidence>
<evidence type="ECO:0000313" key="3">
    <source>
        <dbReference type="Proteomes" id="UP000485058"/>
    </source>
</evidence>
<dbReference type="Proteomes" id="UP000485058">
    <property type="component" value="Unassembled WGS sequence"/>
</dbReference>
<comment type="caution">
    <text evidence="2">The sequence shown here is derived from an EMBL/GenBank/DDBJ whole genome shotgun (WGS) entry which is preliminary data.</text>
</comment>
<evidence type="ECO:0000313" key="2">
    <source>
        <dbReference type="EMBL" id="GFH21052.1"/>
    </source>
</evidence>
<sequence length="106" mass="11074">MSSGALAASGACGLQGEHWQKQSAGTERVHHRAVRSHASQEATWVRVLLACLATARSSLLARTLSNPSLALPPSASSLRSLHSTRPANSSPAPARASLHRIAFEVG</sequence>
<accession>A0A699ZYF4</accession>
<protein>
    <submittedName>
        <fullName evidence="2">Uncharacterized protein</fullName>
    </submittedName>
</protein>
<name>A0A699ZYF4_HAELA</name>
<feature type="region of interest" description="Disordered" evidence="1">
    <location>
        <begin position="17"/>
        <end position="40"/>
    </location>
</feature>
<reference evidence="2 3" key="1">
    <citation type="submission" date="2020-02" db="EMBL/GenBank/DDBJ databases">
        <title>Draft genome sequence of Haematococcus lacustris strain NIES-144.</title>
        <authorList>
            <person name="Morimoto D."/>
            <person name="Nakagawa S."/>
            <person name="Yoshida T."/>
            <person name="Sawayama S."/>
        </authorList>
    </citation>
    <scope>NUCLEOTIDE SEQUENCE [LARGE SCALE GENOMIC DNA]</scope>
    <source>
        <strain evidence="2 3">NIES-144</strain>
    </source>
</reference>
<gene>
    <name evidence="2" type="ORF">HaLaN_18282</name>
</gene>
<feature type="region of interest" description="Disordered" evidence="1">
    <location>
        <begin position="66"/>
        <end position="95"/>
    </location>
</feature>
<keyword evidence="3" id="KW-1185">Reference proteome</keyword>
<dbReference type="EMBL" id="BLLF01001753">
    <property type="protein sequence ID" value="GFH21052.1"/>
    <property type="molecule type" value="Genomic_DNA"/>
</dbReference>
<organism evidence="2 3">
    <name type="scientific">Haematococcus lacustris</name>
    <name type="common">Green alga</name>
    <name type="synonym">Haematococcus pluvialis</name>
    <dbReference type="NCBI Taxonomy" id="44745"/>
    <lineage>
        <taxon>Eukaryota</taxon>
        <taxon>Viridiplantae</taxon>
        <taxon>Chlorophyta</taxon>
        <taxon>core chlorophytes</taxon>
        <taxon>Chlorophyceae</taxon>
        <taxon>CS clade</taxon>
        <taxon>Chlamydomonadales</taxon>
        <taxon>Haematococcaceae</taxon>
        <taxon>Haematococcus</taxon>
    </lineage>
</organism>
<proteinExistence type="predicted"/>